<proteinExistence type="predicted"/>
<dbReference type="EMBL" id="CM055750">
    <property type="protein sequence ID" value="KAJ7994089.1"/>
    <property type="molecule type" value="Genomic_DNA"/>
</dbReference>
<comment type="caution">
    <text evidence="1">The sequence shown here is derived from an EMBL/GenBank/DDBJ whole genome shotgun (WGS) entry which is preliminary data.</text>
</comment>
<name>A0ACC2FRM5_DALPE</name>
<dbReference type="Proteomes" id="UP001157502">
    <property type="component" value="Chromosome 23"/>
</dbReference>
<gene>
    <name evidence="1" type="ORF">DPEC_G00262310</name>
</gene>
<organism evidence="1 2">
    <name type="scientific">Dallia pectoralis</name>
    <name type="common">Alaska blackfish</name>
    <dbReference type="NCBI Taxonomy" id="75939"/>
    <lineage>
        <taxon>Eukaryota</taxon>
        <taxon>Metazoa</taxon>
        <taxon>Chordata</taxon>
        <taxon>Craniata</taxon>
        <taxon>Vertebrata</taxon>
        <taxon>Euteleostomi</taxon>
        <taxon>Actinopterygii</taxon>
        <taxon>Neopterygii</taxon>
        <taxon>Teleostei</taxon>
        <taxon>Protacanthopterygii</taxon>
        <taxon>Esociformes</taxon>
        <taxon>Umbridae</taxon>
        <taxon>Dallia</taxon>
    </lineage>
</organism>
<reference evidence="1" key="1">
    <citation type="submission" date="2021-05" db="EMBL/GenBank/DDBJ databases">
        <authorList>
            <person name="Pan Q."/>
            <person name="Jouanno E."/>
            <person name="Zahm M."/>
            <person name="Klopp C."/>
            <person name="Cabau C."/>
            <person name="Louis A."/>
            <person name="Berthelot C."/>
            <person name="Parey E."/>
            <person name="Roest Crollius H."/>
            <person name="Montfort J."/>
            <person name="Robinson-Rechavi M."/>
            <person name="Bouchez O."/>
            <person name="Lampietro C."/>
            <person name="Lopez Roques C."/>
            <person name="Donnadieu C."/>
            <person name="Postlethwait J."/>
            <person name="Bobe J."/>
            <person name="Dillon D."/>
            <person name="Chandos A."/>
            <person name="von Hippel F."/>
            <person name="Guiguen Y."/>
        </authorList>
    </citation>
    <scope>NUCLEOTIDE SEQUENCE</scope>
    <source>
        <strain evidence="1">YG-Jan2019</strain>
    </source>
</reference>
<sequence>MSEADAPGNFRDFKKRQEQPEHDRVGCLSWRLGGAPLKRTSDGRGHGTRTGGGDEETPEPVPSGARLWWDYSVTRPGSASHSGTLLPSCLERKRAWITRALGPQGDIYRVLPNLTDSTM</sequence>
<evidence type="ECO:0000313" key="2">
    <source>
        <dbReference type="Proteomes" id="UP001157502"/>
    </source>
</evidence>
<accession>A0ACC2FRM5</accession>
<protein>
    <submittedName>
        <fullName evidence="1">Uncharacterized protein</fullName>
    </submittedName>
</protein>
<evidence type="ECO:0000313" key="1">
    <source>
        <dbReference type="EMBL" id="KAJ7994089.1"/>
    </source>
</evidence>
<keyword evidence="2" id="KW-1185">Reference proteome</keyword>